<keyword evidence="4" id="KW-1185">Reference proteome</keyword>
<dbReference type="OrthoDB" id="413361at2759"/>
<dbReference type="AlphaFoldDB" id="A0A6H5GIV1"/>
<feature type="compositionally biased region" description="Low complexity" evidence="1">
    <location>
        <begin position="105"/>
        <end position="124"/>
    </location>
</feature>
<dbReference type="Proteomes" id="UP000479000">
    <property type="component" value="Unassembled WGS sequence"/>
</dbReference>
<feature type="non-terminal residue" evidence="3">
    <location>
        <position position="135"/>
    </location>
</feature>
<feature type="region of interest" description="Disordered" evidence="1">
    <location>
        <begin position="78"/>
        <end position="135"/>
    </location>
</feature>
<protein>
    <recommendedName>
        <fullName evidence="2">Retroviral polymerase SH3-like domain-containing protein</fullName>
    </recommendedName>
</protein>
<name>A0A6H5GIV1_9HEMI</name>
<organism evidence="3 4">
    <name type="scientific">Nesidiocoris tenuis</name>
    <dbReference type="NCBI Taxonomy" id="355587"/>
    <lineage>
        <taxon>Eukaryota</taxon>
        <taxon>Metazoa</taxon>
        <taxon>Ecdysozoa</taxon>
        <taxon>Arthropoda</taxon>
        <taxon>Hexapoda</taxon>
        <taxon>Insecta</taxon>
        <taxon>Pterygota</taxon>
        <taxon>Neoptera</taxon>
        <taxon>Paraneoptera</taxon>
        <taxon>Hemiptera</taxon>
        <taxon>Heteroptera</taxon>
        <taxon>Panheteroptera</taxon>
        <taxon>Cimicomorpha</taxon>
        <taxon>Miridae</taxon>
        <taxon>Dicyphina</taxon>
        <taxon>Nesidiocoris</taxon>
    </lineage>
</organism>
<evidence type="ECO:0000313" key="3">
    <source>
        <dbReference type="EMBL" id="CAB0003723.1"/>
    </source>
</evidence>
<sequence>MLDNTPAKPKFKPRGIPCVFVGYCDKSKAYRVWIPEEHRVKVNRDVKFLNENERALNKVEYSERCDSSSPILDNCQEFVLSEDRAQPDQESGRQESTIREEEGSPAPTAAQPAQPNQDNQDNDAILPRRSTRSTK</sequence>
<accession>A0A6H5GIV1</accession>
<gene>
    <name evidence="3" type="ORF">NTEN_LOCUS9223</name>
</gene>
<dbReference type="EMBL" id="CADCXU010013696">
    <property type="protein sequence ID" value="CAB0003723.1"/>
    <property type="molecule type" value="Genomic_DNA"/>
</dbReference>
<proteinExistence type="predicted"/>
<evidence type="ECO:0000259" key="2">
    <source>
        <dbReference type="Pfam" id="PF25597"/>
    </source>
</evidence>
<dbReference type="InterPro" id="IPR057670">
    <property type="entry name" value="SH3_retrovirus"/>
</dbReference>
<dbReference type="Pfam" id="PF25597">
    <property type="entry name" value="SH3_retrovirus"/>
    <property type="match status" value="1"/>
</dbReference>
<feature type="domain" description="Retroviral polymerase SH3-like" evidence="2">
    <location>
        <begin position="7"/>
        <end position="53"/>
    </location>
</feature>
<feature type="compositionally biased region" description="Basic and acidic residues" evidence="1">
    <location>
        <begin position="81"/>
        <end position="102"/>
    </location>
</feature>
<evidence type="ECO:0000256" key="1">
    <source>
        <dbReference type="SAM" id="MobiDB-lite"/>
    </source>
</evidence>
<reference evidence="3 4" key="1">
    <citation type="submission" date="2020-02" db="EMBL/GenBank/DDBJ databases">
        <authorList>
            <person name="Ferguson B K."/>
        </authorList>
    </citation>
    <scope>NUCLEOTIDE SEQUENCE [LARGE SCALE GENOMIC DNA]</scope>
</reference>
<evidence type="ECO:0000313" key="4">
    <source>
        <dbReference type="Proteomes" id="UP000479000"/>
    </source>
</evidence>